<evidence type="ECO:0000256" key="4">
    <source>
        <dbReference type="ARBA" id="ARBA00023157"/>
    </source>
</evidence>
<dbReference type="PANTHER" id="PTHR12630:SF1">
    <property type="entry name" value="GLUCOSIDASE 2 SUBUNIT BETA"/>
    <property type="match status" value="1"/>
</dbReference>
<evidence type="ECO:0000256" key="2">
    <source>
        <dbReference type="ARBA" id="ARBA00022729"/>
    </source>
</evidence>
<evidence type="ECO:0000313" key="7">
    <source>
        <dbReference type="EMBL" id="KAJ5392179.1"/>
    </source>
</evidence>
<dbReference type="InterPro" id="IPR039794">
    <property type="entry name" value="Gtb1-like"/>
</dbReference>
<dbReference type="PROSITE" id="PS51914">
    <property type="entry name" value="MRH"/>
    <property type="match status" value="1"/>
</dbReference>
<feature type="coiled-coil region" evidence="5">
    <location>
        <begin position="208"/>
        <end position="309"/>
    </location>
</feature>
<evidence type="ECO:0000256" key="1">
    <source>
        <dbReference type="ARBA" id="ARBA00022387"/>
    </source>
</evidence>
<sequence length="592" mass="65916">MSGRLDLITSWPEALSAILPKLNASIMRLPQSLFLLAVAGSTARASNDKIPRPRGVAPEFAKFYQDQETFTCISNPSVKIPFSAVNDDFCDCPDGSDEPGTSACSHLSRNSPLTVAERPGNSEEELVVSLPGFYCKNKGHRPSFVPFQRVNDGICDYELCCDGSDEWARPGGTKCEDRCKEIGKKWRKEEEQRQKSMTAALKKKKELLVDAGRQVQEIQDHVIRLEAEIKGSEVKVEGLEAELKKAEDEERKVVRSSGKGKGKVNALAGVAKGRVEELRDALSVVRGQRDEARSRLKELEDILSKFKVEYNPNFNDEGVKRAVRGWEDYAARELGNDENADEERDLDEIAKPDDENSGVDWAHWENTEDGCNESDILYKIAAWLPPTLVNFLEDQFFSLKAFLESSNIIAKTEEGSTSESKALTEARNALKSEEDTLKDLKNKLRDQHADLEKDYGTAGIFRALKGQCIKQDAGEYTYEHCFLEDTKQLQRKGGSSMSMGKFVRIGYTSVEELNEAGDVISIEKISLEYDRGQSCWNGPSRSTKVVLECGEQNEILKTAEDEKCVYSMLVTTPAVCPGGDEGDSAPRSKDEL</sequence>
<dbReference type="InterPro" id="IPR044865">
    <property type="entry name" value="MRH_dom"/>
</dbReference>
<comment type="caution">
    <text evidence="7">The sequence shown here is derived from an EMBL/GenBank/DDBJ whole genome shotgun (WGS) entry which is preliminary data.</text>
</comment>
<dbReference type="Pfam" id="PF13015">
    <property type="entry name" value="PRKCSH_1"/>
    <property type="match status" value="1"/>
</dbReference>
<dbReference type="SUPFAM" id="SSF50911">
    <property type="entry name" value="Mannose 6-phosphate receptor domain"/>
    <property type="match status" value="1"/>
</dbReference>
<dbReference type="EMBL" id="JAPZBU010000008">
    <property type="protein sequence ID" value="KAJ5392179.1"/>
    <property type="molecule type" value="Genomic_DNA"/>
</dbReference>
<feature type="domain" description="MRH" evidence="6">
    <location>
        <begin position="466"/>
        <end position="578"/>
    </location>
</feature>
<dbReference type="Proteomes" id="UP001147747">
    <property type="component" value="Unassembled WGS sequence"/>
</dbReference>
<dbReference type="RefSeq" id="XP_056487857.1">
    <property type="nucleotide sequence ID" value="XM_056632306.1"/>
</dbReference>
<evidence type="ECO:0000259" key="6">
    <source>
        <dbReference type="PROSITE" id="PS51914"/>
    </source>
</evidence>
<keyword evidence="5" id="KW-0175">Coiled coil</keyword>
<reference evidence="7" key="1">
    <citation type="submission" date="2022-12" db="EMBL/GenBank/DDBJ databases">
        <authorList>
            <person name="Petersen C."/>
        </authorList>
    </citation>
    <scope>NUCLEOTIDE SEQUENCE</scope>
    <source>
        <strain evidence="7">IBT 29677</strain>
    </source>
</reference>
<dbReference type="Gene3D" id="2.70.130.10">
    <property type="entry name" value="Mannose-6-phosphate receptor binding domain"/>
    <property type="match status" value="1"/>
</dbReference>
<reference evidence="7" key="2">
    <citation type="journal article" date="2023" name="IMA Fungus">
        <title>Comparative genomic study of the Penicillium genus elucidates a diverse pangenome and 15 lateral gene transfer events.</title>
        <authorList>
            <person name="Petersen C."/>
            <person name="Sorensen T."/>
            <person name="Nielsen M.R."/>
            <person name="Sondergaard T.E."/>
            <person name="Sorensen J.L."/>
            <person name="Fitzpatrick D.A."/>
            <person name="Frisvad J.C."/>
            <person name="Nielsen K.L."/>
        </authorList>
    </citation>
    <scope>NUCLEOTIDE SEQUENCE</scope>
    <source>
        <strain evidence="7">IBT 29677</strain>
    </source>
</reference>
<protein>
    <recommendedName>
        <fullName evidence="1">Glucosidase 2 subunit beta</fullName>
    </recommendedName>
</protein>
<proteinExistence type="predicted"/>
<evidence type="ECO:0000256" key="5">
    <source>
        <dbReference type="SAM" id="Coils"/>
    </source>
</evidence>
<keyword evidence="8" id="KW-1185">Reference proteome</keyword>
<dbReference type="GeneID" id="81371286"/>
<accession>A0A9X0B8K6</accession>
<dbReference type="PANTHER" id="PTHR12630">
    <property type="entry name" value="N-LINKED OLIGOSACCHARIDE PROCESSING"/>
    <property type="match status" value="1"/>
</dbReference>
<dbReference type="GO" id="GO:0017177">
    <property type="term" value="C:glucosidase II complex"/>
    <property type="evidence" value="ECO:0007669"/>
    <property type="project" value="TreeGrafter"/>
</dbReference>
<feature type="coiled-coil region" evidence="5">
    <location>
        <begin position="423"/>
        <end position="454"/>
    </location>
</feature>
<dbReference type="GO" id="GO:0006491">
    <property type="term" value="P:N-glycan processing"/>
    <property type="evidence" value="ECO:0007669"/>
    <property type="project" value="TreeGrafter"/>
</dbReference>
<dbReference type="InterPro" id="IPR009011">
    <property type="entry name" value="Man6P_isomerase_rcpt-bd_dom_sf"/>
</dbReference>
<keyword evidence="2" id="KW-0732">Signal</keyword>
<keyword evidence="4" id="KW-1015">Disulfide bond</keyword>
<dbReference type="AlphaFoldDB" id="A0A9X0B8K6"/>
<keyword evidence="3" id="KW-0256">Endoplasmic reticulum</keyword>
<evidence type="ECO:0000313" key="8">
    <source>
        <dbReference type="Proteomes" id="UP001147747"/>
    </source>
</evidence>
<gene>
    <name evidence="7" type="ORF">N7509_007669</name>
</gene>
<dbReference type="InterPro" id="IPR036607">
    <property type="entry name" value="PRKCSH"/>
</dbReference>
<dbReference type="OrthoDB" id="28322at2759"/>
<evidence type="ECO:0000256" key="3">
    <source>
        <dbReference type="ARBA" id="ARBA00022824"/>
    </source>
</evidence>
<dbReference type="InterPro" id="IPR028146">
    <property type="entry name" value="PRKCSH_N"/>
</dbReference>
<name>A0A9X0B8K6_9EURO</name>
<dbReference type="Pfam" id="PF12999">
    <property type="entry name" value="PRKCSH-like"/>
    <property type="match status" value="2"/>
</dbReference>
<organism evidence="7 8">
    <name type="scientific">Penicillium cosmopolitanum</name>
    <dbReference type="NCBI Taxonomy" id="1131564"/>
    <lineage>
        <taxon>Eukaryota</taxon>
        <taxon>Fungi</taxon>
        <taxon>Dikarya</taxon>
        <taxon>Ascomycota</taxon>
        <taxon>Pezizomycotina</taxon>
        <taxon>Eurotiomycetes</taxon>
        <taxon>Eurotiomycetidae</taxon>
        <taxon>Eurotiales</taxon>
        <taxon>Aspergillaceae</taxon>
        <taxon>Penicillium</taxon>
    </lineage>
</organism>